<sequence>MNTLKKLEKRLIGKPGSKGNEFFRHLVEALCLKEKLSLAELYQLPYDDFKLAMAIMQDWRLDQYTKTKERLREVVLLPQEAG</sequence>
<accession>A0A6F8VGH7</accession>
<name>A0A6F8VGH7_9PROT</name>
<dbReference type="RefSeq" id="WP_173066778.1">
    <property type="nucleotide sequence ID" value="NZ_AP022853.1"/>
</dbReference>
<proteinExistence type="predicted"/>
<evidence type="ECO:0000313" key="1">
    <source>
        <dbReference type="EMBL" id="BCB28052.1"/>
    </source>
</evidence>
<evidence type="ECO:0000313" key="2">
    <source>
        <dbReference type="Proteomes" id="UP000502260"/>
    </source>
</evidence>
<reference evidence="2" key="1">
    <citation type="submission" date="2020-03" db="EMBL/GenBank/DDBJ databases">
        <title>Complete genome sequence of sulfur-oxidizing bacterium skT11.</title>
        <authorList>
            <person name="Kanda M."/>
            <person name="Kojima H."/>
            <person name="Fukui M."/>
        </authorList>
    </citation>
    <scope>NUCLEOTIDE SEQUENCE [LARGE SCALE GENOMIC DNA]</scope>
    <source>
        <strain evidence="2">skT11</strain>
    </source>
</reference>
<keyword evidence="2" id="KW-1185">Reference proteome</keyword>
<dbReference type="AlphaFoldDB" id="A0A6F8VGH7"/>
<organism evidence="1 2">
    <name type="scientific">Sulfurimicrobium lacus</name>
    <dbReference type="NCBI Taxonomy" id="2715678"/>
    <lineage>
        <taxon>Bacteria</taxon>
        <taxon>Pseudomonadati</taxon>
        <taxon>Pseudomonadota</taxon>
        <taxon>Betaproteobacteria</taxon>
        <taxon>Nitrosomonadales</taxon>
        <taxon>Sulfuricellaceae</taxon>
        <taxon>Sulfurimicrobium</taxon>
    </lineage>
</organism>
<dbReference type="KEGG" id="slac:SKTS_29380"/>
<gene>
    <name evidence="1" type="ORF">SKTS_29380</name>
</gene>
<dbReference type="Proteomes" id="UP000502260">
    <property type="component" value="Chromosome"/>
</dbReference>
<protein>
    <submittedName>
        <fullName evidence="1">Uncharacterized protein</fullName>
    </submittedName>
</protein>
<dbReference type="EMBL" id="AP022853">
    <property type="protein sequence ID" value="BCB28052.1"/>
    <property type="molecule type" value="Genomic_DNA"/>
</dbReference>